<dbReference type="InterPro" id="IPR013528">
    <property type="entry name" value="HMG_CoA_synth_N"/>
</dbReference>
<keyword evidence="9" id="KW-1185">Reference proteome</keyword>
<comment type="function">
    <text evidence="5">Catalyzes the condensation of acetyl-CoA with acetoacetyl-CoA to form HMG-CoA.</text>
</comment>
<evidence type="ECO:0000259" key="6">
    <source>
        <dbReference type="Pfam" id="PF01154"/>
    </source>
</evidence>
<dbReference type="InterPro" id="IPR010122">
    <property type="entry name" value="HMG_CoA_synthase_euk"/>
</dbReference>
<dbReference type="Gene3D" id="3.40.47.10">
    <property type="match status" value="1"/>
</dbReference>
<feature type="domain" description="Hydroxymethylglutaryl-coenzyme A synthase C-terminal" evidence="7">
    <location>
        <begin position="194"/>
        <end position="463"/>
    </location>
</feature>
<dbReference type="OrthoDB" id="1269963at2759"/>
<comment type="catalytic activity">
    <reaction evidence="5">
        <text>acetoacetyl-CoA + acetyl-CoA + H2O = (3S)-3-hydroxy-3-methylglutaryl-CoA + CoA + H(+)</text>
        <dbReference type="Rhea" id="RHEA:10188"/>
        <dbReference type="ChEBI" id="CHEBI:15377"/>
        <dbReference type="ChEBI" id="CHEBI:15378"/>
        <dbReference type="ChEBI" id="CHEBI:43074"/>
        <dbReference type="ChEBI" id="CHEBI:57286"/>
        <dbReference type="ChEBI" id="CHEBI:57287"/>
        <dbReference type="ChEBI" id="CHEBI:57288"/>
        <dbReference type="EC" id="2.3.3.10"/>
    </reaction>
</comment>
<organism evidence="8 9">
    <name type="scientific">Microbotryum intermedium</name>
    <dbReference type="NCBI Taxonomy" id="269621"/>
    <lineage>
        <taxon>Eukaryota</taxon>
        <taxon>Fungi</taxon>
        <taxon>Dikarya</taxon>
        <taxon>Basidiomycota</taxon>
        <taxon>Pucciniomycotina</taxon>
        <taxon>Microbotryomycetes</taxon>
        <taxon>Microbotryales</taxon>
        <taxon>Microbotryaceae</taxon>
        <taxon>Microbotryum</taxon>
    </lineage>
</organism>
<protein>
    <recommendedName>
        <fullName evidence="5">Hydroxymethylglutaryl-CoA synthase</fullName>
        <shortName evidence="5">HMG-CoA synthase</shortName>
        <ecNumber evidence="5">2.3.3.10</ecNumber>
    </recommendedName>
    <alternativeName>
        <fullName evidence="5">3-hydroxy-3-methylglutaryl coenzyme A synthase</fullName>
    </alternativeName>
</protein>
<dbReference type="GO" id="GO:0004421">
    <property type="term" value="F:hydroxymethylglutaryl-CoA synthase activity"/>
    <property type="evidence" value="ECO:0007669"/>
    <property type="project" value="UniProtKB-EC"/>
</dbReference>
<keyword evidence="2 5" id="KW-0808">Transferase</keyword>
<dbReference type="SUPFAM" id="SSF53901">
    <property type="entry name" value="Thiolase-like"/>
    <property type="match status" value="2"/>
</dbReference>
<feature type="domain" description="Hydroxymethylglutaryl-coenzyme A synthase N-terminal" evidence="6">
    <location>
        <begin position="20"/>
        <end position="191"/>
    </location>
</feature>
<accession>A0A238EZY7</accession>
<dbReference type="STRING" id="269621.A0A238EZY7"/>
<evidence type="ECO:0000256" key="5">
    <source>
        <dbReference type="RuleBase" id="RU364071"/>
    </source>
</evidence>
<dbReference type="EMBL" id="FMSP01000002">
    <property type="protein sequence ID" value="SCV67440.1"/>
    <property type="molecule type" value="Genomic_DNA"/>
</dbReference>
<evidence type="ECO:0000256" key="1">
    <source>
        <dbReference type="ARBA" id="ARBA00007061"/>
    </source>
</evidence>
<dbReference type="GO" id="GO:0010142">
    <property type="term" value="P:farnesyl diphosphate biosynthetic process, mevalonate pathway"/>
    <property type="evidence" value="ECO:0007669"/>
    <property type="project" value="InterPro"/>
</dbReference>
<dbReference type="InterPro" id="IPR013746">
    <property type="entry name" value="HMG_CoA_synt_C_dom"/>
</dbReference>
<comment type="similarity">
    <text evidence="1 5">Belongs to the thiolase-like superfamily. HMG-CoA synthase family.</text>
</comment>
<evidence type="ECO:0000259" key="7">
    <source>
        <dbReference type="Pfam" id="PF08540"/>
    </source>
</evidence>
<dbReference type="EC" id="2.3.3.10" evidence="5"/>
<dbReference type="CDD" id="cd00827">
    <property type="entry name" value="init_cond_enzymes"/>
    <property type="match status" value="1"/>
</dbReference>
<evidence type="ECO:0000256" key="2">
    <source>
        <dbReference type="ARBA" id="ARBA00022679"/>
    </source>
</evidence>
<feature type="binding site" evidence="4">
    <location>
        <position position="277"/>
    </location>
    <ligand>
        <name>CoA</name>
        <dbReference type="ChEBI" id="CHEBI:57287"/>
    </ligand>
</feature>
<evidence type="ECO:0000313" key="8">
    <source>
        <dbReference type="EMBL" id="SCV67440.1"/>
    </source>
</evidence>
<dbReference type="GO" id="GO:0006696">
    <property type="term" value="P:ergosterol biosynthetic process"/>
    <property type="evidence" value="ECO:0007669"/>
    <property type="project" value="TreeGrafter"/>
</dbReference>
<evidence type="ECO:0000256" key="3">
    <source>
        <dbReference type="PIRSR" id="PIRSR610122-1"/>
    </source>
</evidence>
<feature type="active site" description="Proton donor/acceptor" evidence="3">
    <location>
        <position position="268"/>
    </location>
</feature>
<dbReference type="Pfam" id="PF08540">
    <property type="entry name" value="HMG_CoA_synt_C"/>
    <property type="match status" value="1"/>
</dbReference>
<dbReference type="Pfam" id="PF01154">
    <property type="entry name" value="HMG_CoA_synt_N"/>
    <property type="match status" value="1"/>
</dbReference>
<dbReference type="AlphaFoldDB" id="A0A238EZY7"/>
<dbReference type="PANTHER" id="PTHR43323:SF2">
    <property type="entry name" value="HYDROXYMETHYLGLUTARYL-COA SYNTHASE"/>
    <property type="match status" value="1"/>
</dbReference>
<dbReference type="FunFam" id="3.40.47.10:FF:000008">
    <property type="entry name" value="3-hydroxy-3-methylglutaryl coenzyme A synthase"/>
    <property type="match status" value="1"/>
</dbReference>
<sequence>MSANGTCSSFQPFEPRPAERPKDVGIHAIELYFPMRAISQVDLEQFDGVSAGKYTIGLGQEKMSFCDDREDIVSFLMTATASLLKKYNVPTSSIGRIDVGTETLIDKAKSVKSHLMHLFPGNTDIEGLDSKNACYGGTAALFNACNWVESSNWDGRYALVVAGDIAIYAAGGARPVGGAGAVAMLIGPNAPLVMEPIHGTHMANVYDFYKPHLSSEYPEVDGPLTQTSYPGALEKSYDHWRQKEVQRLGKKGDISAASVEDFDYLAFHSPYGKLVQKGFARLMYNDYLSNPTAERFASVPPELKDIDRSKTLLDKNVEKAFMAVSKEPFAVKTGPCMLTSKKIGNMYTASLYGALASLLDTVPSETLQGKRIGMYSYGSGLAASFFSLKVKGSTEQMQKQLSLQQRLAKTEVRSCQEYLDALQLREDKHNIDNWTPDGKIEDIAVGAYYLVKNDEKHRRTYVLRGSEQ</sequence>
<gene>
    <name evidence="8" type="ORF">BQ2448_5051</name>
</gene>
<dbReference type="GO" id="GO:0006084">
    <property type="term" value="P:acetyl-CoA metabolic process"/>
    <property type="evidence" value="ECO:0007669"/>
    <property type="project" value="InterPro"/>
</dbReference>
<dbReference type="PANTHER" id="PTHR43323">
    <property type="entry name" value="3-HYDROXY-3-METHYLGLUTARYL COENZYME A SYNTHASE"/>
    <property type="match status" value="1"/>
</dbReference>
<dbReference type="Proteomes" id="UP000198372">
    <property type="component" value="Unassembled WGS sequence"/>
</dbReference>
<evidence type="ECO:0000313" key="9">
    <source>
        <dbReference type="Proteomes" id="UP000198372"/>
    </source>
</evidence>
<feature type="binding site" evidence="4">
    <location>
        <position position="273"/>
    </location>
    <ligand>
        <name>CoA</name>
        <dbReference type="ChEBI" id="CHEBI:57287"/>
    </ligand>
</feature>
<name>A0A238EZY7_9BASI</name>
<reference evidence="9" key="1">
    <citation type="submission" date="2016-09" db="EMBL/GenBank/DDBJ databases">
        <authorList>
            <person name="Jeantristanb JTB J.-T."/>
            <person name="Ricardo R."/>
        </authorList>
    </citation>
    <scope>NUCLEOTIDE SEQUENCE [LARGE SCALE GENOMIC DNA]</scope>
</reference>
<evidence type="ECO:0000256" key="4">
    <source>
        <dbReference type="PIRSR" id="PIRSR610122-2"/>
    </source>
</evidence>
<feature type="active site" description="Proton donor/acceptor" evidence="3">
    <location>
        <position position="102"/>
    </location>
</feature>
<dbReference type="InterPro" id="IPR016039">
    <property type="entry name" value="Thiolase-like"/>
</dbReference>
<proteinExistence type="inferred from homology"/>
<feature type="active site" description="Acyl-thioester intermediate" evidence="3">
    <location>
        <position position="134"/>
    </location>
</feature>
<dbReference type="NCBIfam" id="TIGR01833">
    <property type="entry name" value="HMG-CoA-S_euk"/>
    <property type="match status" value="1"/>
</dbReference>